<feature type="binding site" evidence="9">
    <location>
        <position position="100"/>
    </location>
    <ligand>
        <name>substrate</name>
    </ligand>
</feature>
<dbReference type="InterPro" id="IPR015421">
    <property type="entry name" value="PyrdxlP-dep_Trfase_major"/>
</dbReference>
<dbReference type="FunFam" id="3.40.640.10:FF:000041">
    <property type="entry name" value="Adenosylmethionine-8-amino-7-oxononanoate aminotransferase"/>
    <property type="match status" value="1"/>
</dbReference>
<dbReference type="GO" id="GO:0005737">
    <property type="term" value="C:cytoplasm"/>
    <property type="evidence" value="ECO:0007669"/>
    <property type="project" value="UniProtKB-SubCell"/>
</dbReference>
<dbReference type="UniPathway" id="UPA00078">
    <property type="reaction ID" value="UER00160"/>
</dbReference>
<feature type="binding site" evidence="9">
    <location>
        <begin position="160"/>
        <end position="161"/>
    </location>
    <ligand>
        <name>pyridoxal 5'-phosphate</name>
        <dbReference type="ChEBI" id="CHEBI:597326"/>
    </ligand>
</feature>
<dbReference type="Pfam" id="PF00202">
    <property type="entry name" value="Aminotran_3"/>
    <property type="match status" value="1"/>
</dbReference>
<dbReference type="STRING" id="326442.PSHAa1610"/>
<evidence type="ECO:0000256" key="3">
    <source>
        <dbReference type="ARBA" id="ARBA00022576"/>
    </source>
</evidence>
<dbReference type="NCBIfam" id="TIGR00508">
    <property type="entry name" value="bioA"/>
    <property type="match status" value="1"/>
</dbReference>
<evidence type="ECO:0000313" key="11">
    <source>
        <dbReference type="Proteomes" id="UP000006843"/>
    </source>
</evidence>
<feature type="binding site" evidence="9">
    <location>
        <position position="442"/>
    </location>
    <ligand>
        <name>substrate</name>
    </ligand>
</feature>
<dbReference type="Gene3D" id="3.90.1150.10">
    <property type="entry name" value="Aspartate Aminotransferase, domain 1"/>
    <property type="match status" value="1"/>
</dbReference>
<dbReference type="InterPro" id="IPR015424">
    <property type="entry name" value="PyrdxlP-dep_Trfase"/>
</dbReference>
<feature type="modified residue" description="N6-(pyridoxal phosphate)lysine" evidence="9">
    <location>
        <position position="323"/>
    </location>
</feature>
<dbReference type="eggNOG" id="COG0161">
    <property type="taxonomic scope" value="Bacteria"/>
</dbReference>
<evidence type="ECO:0000256" key="7">
    <source>
        <dbReference type="ARBA" id="ARBA00022898"/>
    </source>
</evidence>
<dbReference type="CDD" id="cd00610">
    <property type="entry name" value="OAT_like"/>
    <property type="match status" value="1"/>
</dbReference>
<keyword evidence="11" id="KW-1185">Reference proteome</keyword>
<proteinExistence type="inferred from homology"/>
<feature type="binding site" evidence="9">
    <location>
        <begin position="357"/>
        <end position="358"/>
    </location>
    <ligand>
        <name>pyridoxal 5'-phosphate</name>
        <dbReference type="ChEBI" id="CHEBI:597326"/>
    </ligand>
</feature>
<keyword evidence="6 9" id="KW-0093">Biotin biosynthesis</keyword>
<comment type="subcellular location">
    <subcellularLocation>
        <location evidence="9">Cytoplasm</location>
    </subcellularLocation>
</comment>
<dbReference type="InterPro" id="IPR049704">
    <property type="entry name" value="Aminotrans_3_PPA_site"/>
</dbReference>
<dbReference type="InterPro" id="IPR005815">
    <property type="entry name" value="BioA"/>
</dbReference>
<keyword evidence="3 9" id="KW-0032">Aminotransferase</keyword>
<accession>Q3IGS5</accession>
<feature type="binding site" evidence="9">
    <location>
        <position position="193"/>
    </location>
    <ligand>
        <name>substrate</name>
    </ligand>
</feature>
<dbReference type="GO" id="GO:0030170">
    <property type="term" value="F:pyridoxal phosphate binding"/>
    <property type="evidence" value="ECO:0007669"/>
    <property type="project" value="UniProtKB-UniRule"/>
</dbReference>
<evidence type="ECO:0000256" key="6">
    <source>
        <dbReference type="ARBA" id="ARBA00022756"/>
    </source>
</evidence>
<reference evidence="10 11" key="1">
    <citation type="journal article" date="2005" name="Genome Res.">
        <title>Coping with cold: the genome of the versatile marine Antarctica bacterium Pseudoalteromonas haloplanktis TAC125.</title>
        <authorList>
            <person name="Medigue C."/>
            <person name="Krin E."/>
            <person name="Pascal G."/>
            <person name="Barbe V."/>
            <person name="Bernsel A."/>
            <person name="Bertin P."/>
            <person name="Cheung F."/>
            <person name="Cruveiller S."/>
            <person name="Damico S."/>
            <person name="Duilio A."/>
            <person name="Fang G."/>
            <person name="Feller G."/>
            <person name="Mangenot S."/>
            <person name="Marino G."/>
            <person name="Nilsson J."/>
            <person name="Parilli E."/>
            <person name="Rocha E."/>
            <person name="Rouy Z."/>
            <person name="Sekowska A."/>
            <person name="Tutino M.L."/>
            <person name="Vallenet D."/>
            <person name="von Heijne G."/>
            <person name="Danchin A."/>
        </authorList>
    </citation>
    <scope>NUCLEOTIDE SEQUENCE [LARGE SCALE GENOMIC DNA]</scope>
    <source>
        <strain evidence="11">TAC 125</strain>
    </source>
</reference>
<dbReference type="InterPro" id="IPR005814">
    <property type="entry name" value="Aminotrans_3"/>
</dbReference>
<feature type="binding site" evidence="9">
    <location>
        <position position="323"/>
    </location>
    <ligand>
        <name>substrate</name>
    </ligand>
</feature>
<dbReference type="GO" id="GO:0004015">
    <property type="term" value="F:adenosylmethionine-8-amino-7-oxononanoate transaminase activity"/>
    <property type="evidence" value="ECO:0007669"/>
    <property type="project" value="UniProtKB-UniRule"/>
</dbReference>
<sequence length="478" mass="52923">MGPVVTNRCKFHSFLLSLFFHNGDIGLVYFLKYHCQRIQAHLSLHMIEKNTIDLNFDRQHIWHPYTSMTKPIMVYPVTHANHNIIELETGEQLIDGMASWWSAIHGYNHPVLNNAMIEQINSMSHIMFGGFTHKPAVELCKKLVSITPASLTKVFLADSGSVSVEVAIKMALQYWLSQGISNKQKLMTPYKGYHGDTFAAMSVCDPVNSMHSLYSGFLPEHIFVPAPVSQFNSEFNQAEATELEAYFKAHHQSVAAFIIEPIVQNAGGMNFYHPEYLACVRKLCTQYKVLLICDEIATGFGRTGKLFAVEHANIQPDIMCIGKALTGGAMTLSATLTSDKIATGISEGEAGVLMHGPTFMGNPLACAVACASIDLLLEQNWQQRIANLNSQLQQLNKCKELDDVADVRTLGAIGVVELTAEAGNVDVAKIQAYFVAQGVWIRPFGKLIYLMPPYISDQSSIKTLCDAIYNAIKGKHYA</sequence>
<evidence type="ECO:0000313" key="10">
    <source>
        <dbReference type="EMBL" id="CAI86683.1"/>
    </source>
</evidence>
<comment type="subunit">
    <text evidence="9">Homodimer.</text>
</comment>
<dbReference type="HOGENOM" id="CLU_016922_4_3_6"/>
<organism evidence="10 11">
    <name type="scientific">Pseudoalteromonas translucida (strain TAC 125)</name>
    <dbReference type="NCBI Taxonomy" id="326442"/>
    <lineage>
        <taxon>Bacteria</taxon>
        <taxon>Pseudomonadati</taxon>
        <taxon>Pseudomonadota</taxon>
        <taxon>Gammaproteobacteria</taxon>
        <taxon>Alteromonadales</taxon>
        <taxon>Pseudoalteromonadaceae</taxon>
        <taxon>Pseudoalteromonas</taxon>
    </lineage>
</organism>
<protein>
    <recommendedName>
        <fullName evidence="9">Adenosylmethionine-8-amino-7-oxononanoate aminotransferase</fullName>
        <ecNumber evidence="9">2.6.1.62</ecNumber>
    </recommendedName>
    <alternativeName>
        <fullName evidence="9">7,8-diamino-pelargonic acid aminotransferase</fullName>
        <shortName evidence="9">DAPA AT</shortName>
        <shortName evidence="9">DAPA aminotransferase</shortName>
    </alternativeName>
    <alternativeName>
        <fullName evidence="9">7,8-diaminononanoate synthase</fullName>
        <shortName evidence="9">DANS</shortName>
    </alternativeName>
    <alternativeName>
        <fullName evidence="9">Diaminopelargonic acid synthase</fullName>
    </alternativeName>
</protein>
<feature type="binding site" evidence="9">
    <location>
        <position position="356"/>
    </location>
    <ligand>
        <name>substrate</name>
    </ligand>
</feature>
<dbReference type="AlphaFoldDB" id="Q3IGS5"/>
<dbReference type="KEGG" id="pha:PSHAa1610"/>
<keyword evidence="7 9" id="KW-0663">Pyridoxal phosphate</keyword>
<dbReference type="GO" id="GO:0009102">
    <property type="term" value="P:biotin biosynthetic process"/>
    <property type="evidence" value="ECO:0007669"/>
    <property type="project" value="UniProtKB-UniRule"/>
</dbReference>
<dbReference type="Proteomes" id="UP000006843">
    <property type="component" value="Chromosome I"/>
</dbReference>
<dbReference type="NCBIfam" id="NF005940">
    <property type="entry name" value="PRK07986.1"/>
    <property type="match status" value="1"/>
</dbReference>
<comment type="cofactor">
    <cofactor evidence="1 9">
        <name>pyridoxal 5'-phosphate</name>
        <dbReference type="ChEBI" id="CHEBI:597326"/>
    </cofactor>
</comment>
<gene>
    <name evidence="9 10" type="primary">bioA</name>
    <name evidence="10" type="ordered locus">PSHAa1610</name>
</gene>
<evidence type="ECO:0000256" key="4">
    <source>
        <dbReference type="ARBA" id="ARBA00022679"/>
    </source>
</evidence>
<evidence type="ECO:0000256" key="9">
    <source>
        <dbReference type="HAMAP-Rule" id="MF_00834"/>
    </source>
</evidence>
<dbReference type="PROSITE" id="PS00600">
    <property type="entry name" value="AA_TRANSFER_CLASS_3"/>
    <property type="match status" value="1"/>
</dbReference>
<evidence type="ECO:0000256" key="5">
    <source>
        <dbReference type="ARBA" id="ARBA00022691"/>
    </source>
</evidence>
<dbReference type="HAMAP" id="MF_00834">
    <property type="entry name" value="BioA"/>
    <property type="match status" value="1"/>
</dbReference>
<keyword evidence="9" id="KW-0963">Cytoplasm</keyword>
<dbReference type="SUPFAM" id="SSF53383">
    <property type="entry name" value="PLP-dependent transferases"/>
    <property type="match status" value="1"/>
</dbReference>
<dbReference type="EC" id="2.6.1.62" evidence="9"/>
<keyword evidence="5 9" id="KW-0949">S-adenosyl-L-methionine</keyword>
<dbReference type="PANTHER" id="PTHR42684:SF17">
    <property type="entry name" value="ADENOSYLMETHIONINE-8-AMINO-7-OXONONANOATE AMINOTRANSFERASE"/>
    <property type="match status" value="1"/>
</dbReference>
<feature type="binding site" evidence="9">
    <location>
        <position position="294"/>
    </location>
    <ligand>
        <name>pyridoxal 5'-phosphate</name>
        <dbReference type="ChEBI" id="CHEBI:597326"/>
    </ligand>
</feature>
<comment type="similarity">
    <text evidence="9">Belongs to the class-III pyridoxal-phosphate-dependent aminotransferase family. BioA subfamily.</text>
</comment>
<feature type="site" description="Participates in the substrate recognition with KAPA and in a stacking interaction with the adenine ring of SAM" evidence="9">
    <location>
        <position position="65"/>
    </location>
</feature>
<comment type="catalytic activity">
    <reaction evidence="8 9">
        <text>(8S)-8-amino-7-oxononanoate + S-adenosyl-L-methionine = S-adenosyl-4-methylsulfanyl-2-oxobutanoate + (7R,8S)-7,8-diammoniononanoate</text>
        <dbReference type="Rhea" id="RHEA:16861"/>
        <dbReference type="ChEBI" id="CHEBI:16490"/>
        <dbReference type="ChEBI" id="CHEBI:59789"/>
        <dbReference type="ChEBI" id="CHEBI:149468"/>
        <dbReference type="ChEBI" id="CHEBI:149469"/>
        <dbReference type="EC" id="2.6.1.62"/>
    </reaction>
</comment>
<dbReference type="Gene3D" id="3.40.640.10">
    <property type="entry name" value="Type I PLP-dependent aspartate aminotransferase-like (Major domain)"/>
    <property type="match status" value="1"/>
</dbReference>
<comment type="pathway">
    <text evidence="2 9">Cofactor biosynthesis; biotin biosynthesis; 7,8-diaminononanoate from 8-amino-7-oxononanoate (SAM route): step 1/1.</text>
</comment>
<dbReference type="PANTHER" id="PTHR42684">
    <property type="entry name" value="ADENOSYLMETHIONINE-8-AMINO-7-OXONONANOATE AMINOTRANSFERASE"/>
    <property type="match status" value="1"/>
</dbReference>
<comment type="function">
    <text evidence="9">Catalyzes the transfer of the alpha-amino group from S-adenosyl-L-methionine (SAM) to 7-keto-8-aminopelargonic acid (KAPA) to form 7,8-diaminopelargonic acid (DAPA). It is the only aminotransferase known to utilize SAM as an amino donor.</text>
</comment>
<evidence type="ECO:0000256" key="1">
    <source>
        <dbReference type="ARBA" id="ARBA00001933"/>
    </source>
</evidence>
<dbReference type="EMBL" id="CR954246">
    <property type="protein sequence ID" value="CAI86683.1"/>
    <property type="molecule type" value="Genomic_DNA"/>
</dbReference>
<dbReference type="NCBIfam" id="NF004624">
    <property type="entry name" value="PRK05964.1"/>
    <property type="match status" value="1"/>
</dbReference>
<dbReference type="InterPro" id="IPR015422">
    <property type="entry name" value="PyrdxlP-dep_Trfase_small"/>
</dbReference>
<evidence type="ECO:0000256" key="2">
    <source>
        <dbReference type="ARBA" id="ARBA00005063"/>
    </source>
</evidence>
<keyword evidence="4 9" id="KW-0808">Transferase</keyword>
<name>Q3IGS5_PSET1</name>
<evidence type="ECO:0000256" key="8">
    <source>
        <dbReference type="ARBA" id="ARBA00048449"/>
    </source>
</evidence>